<feature type="transmembrane region" description="Helical" evidence="8">
    <location>
        <begin position="195"/>
        <end position="214"/>
    </location>
</feature>
<protein>
    <submittedName>
        <fullName evidence="9">Damage inducible, Na+ driven multidrug efflux pump</fullName>
    </submittedName>
</protein>
<name>A0ABM5LXN0_BACA1</name>
<evidence type="ECO:0000313" key="9">
    <source>
        <dbReference type="EMBL" id="ADP32674.1"/>
    </source>
</evidence>
<feature type="transmembrane region" description="Helical" evidence="8">
    <location>
        <begin position="90"/>
        <end position="114"/>
    </location>
</feature>
<feature type="transmembrane region" description="Helical" evidence="8">
    <location>
        <begin position="12"/>
        <end position="32"/>
    </location>
</feature>
<keyword evidence="5 8" id="KW-0812">Transmembrane</keyword>
<evidence type="ECO:0000256" key="7">
    <source>
        <dbReference type="ARBA" id="ARBA00023136"/>
    </source>
</evidence>
<proteinExistence type="inferred from homology"/>
<evidence type="ECO:0000313" key="10">
    <source>
        <dbReference type="Proteomes" id="UP000006867"/>
    </source>
</evidence>
<feature type="transmembrane region" description="Helical" evidence="8">
    <location>
        <begin position="234"/>
        <end position="260"/>
    </location>
</feature>
<reference evidence="9 10" key="1">
    <citation type="journal article" date="2011" name="Front. Microbiol.">
        <title>Genomic signatures of strain selection and enhancement in Bacillus atrophaeus var. globigii, a historical biowarfare simulant.</title>
        <authorList>
            <person name="Gibbons H.S."/>
            <person name="Broomall S.M."/>
            <person name="McNew L.A."/>
            <person name="Daligault H."/>
            <person name="Chapman C."/>
            <person name="Bruce D."/>
            <person name="Karavis M."/>
            <person name="Krepps M."/>
            <person name="McGregor P.A."/>
            <person name="Hong C."/>
            <person name="Park K.H."/>
            <person name="Akmal A."/>
            <person name="Feldman A."/>
            <person name="Lin J.S."/>
            <person name="Chang W.E."/>
            <person name="Higgs B.W."/>
            <person name="Demirev P."/>
            <person name="Lindquist J."/>
            <person name="Liem A."/>
            <person name="Fochler E."/>
            <person name="Read T.D."/>
            <person name="Tapia R."/>
            <person name="Johnson S."/>
            <person name="Bishop-Lilly K.A."/>
            <person name="Detter C."/>
            <person name="Han C."/>
            <person name="Sozhamannan S."/>
            <person name="Rosenzweig C.N."/>
            <person name="Skowronski E.W."/>
        </authorList>
    </citation>
    <scope>NUCLEOTIDE SEQUENCE [LARGE SCALE GENOMIC DNA]</scope>
    <source>
        <strain evidence="9 10">1942</strain>
    </source>
</reference>
<evidence type="ECO:0000256" key="4">
    <source>
        <dbReference type="ARBA" id="ARBA00022475"/>
    </source>
</evidence>
<evidence type="ECO:0000256" key="5">
    <source>
        <dbReference type="ARBA" id="ARBA00022692"/>
    </source>
</evidence>
<dbReference type="EMBL" id="CP002207">
    <property type="protein sequence ID" value="ADP32674.1"/>
    <property type="molecule type" value="Genomic_DNA"/>
</dbReference>
<feature type="transmembrane region" description="Helical" evidence="8">
    <location>
        <begin position="168"/>
        <end position="189"/>
    </location>
</feature>
<dbReference type="Proteomes" id="UP000006867">
    <property type="component" value="Chromosome"/>
</dbReference>
<feature type="transmembrane region" description="Helical" evidence="8">
    <location>
        <begin position="44"/>
        <end position="69"/>
    </location>
</feature>
<sequence length="450" mass="49436">MKSYDFTKGHVLKQLVLFSTPILLGNMLQVSFQFIDSLWVGNLLGAKALGASAVSGTIVFTVLSFILGLNNATLTILSQQKGKDDEKGMASYINAFVILMTMLSVVCGAAGFFLSDFLLRLLHTPENMIPLADIYLKIHFIGILFLFGYNFISTVLRAIGDSKTPLRFIAFAVILNTVLAPVFISVFHWGIAGAAYATLLSQGIAFLYGLFYVIKNKLVPFSVPRKPKWKEFGLILRLGIPAGLQMMVISGGMMAIMSVVNSYGEHVVSGFGAAQRLDSIITLPAMAAGTAVNSMAGQNIGIGNYKRTGEIAKHGVMYVFACMLLIAVCISLFGKYAIGLFIKEPEAVRFGEEYLRWIAFFYPFIGINFVLNGIVRASGAMMQVLLLNIISFWVLRYPFTAIFSAWLGEKGIGLGIGMSFLFSSCAAFLYYRYGRWKTMKLFEKKKAQSG</sequence>
<organism evidence="9 10">
    <name type="scientific">Bacillus atrophaeus (strain 1942)</name>
    <dbReference type="NCBI Taxonomy" id="720555"/>
    <lineage>
        <taxon>Bacteria</taxon>
        <taxon>Bacillati</taxon>
        <taxon>Bacillota</taxon>
        <taxon>Bacilli</taxon>
        <taxon>Bacillales</taxon>
        <taxon>Bacillaceae</taxon>
        <taxon>Bacillus</taxon>
    </lineage>
</organism>
<accession>A0ABM5LXN0</accession>
<comment type="subcellular location">
    <subcellularLocation>
        <location evidence="1">Cell membrane</location>
        <topology evidence="1">Multi-pass membrane protein</topology>
    </subcellularLocation>
</comment>
<dbReference type="InterPro" id="IPR048279">
    <property type="entry name" value="MdtK-like"/>
</dbReference>
<keyword evidence="7 8" id="KW-0472">Membrane</keyword>
<feature type="transmembrane region" description="Helical" evidence="8">
    <location>
        <begin position="134"/>
        <end position="156"/>
    </location>
</feature>
<evidence type="ECO:0000256" key="3">
    <source>
        <dbReference type="ARBA" id="ARBA00022448"/>
    </source>
</evidence>
<evidence type="ECO:0000256" key="6">
    <source>
        <dbReference type="ARBA" id="ARBA00022989"/>
    </source>
</evidence>
<feature type="transmembrane region" description="Helical" evidence="8">
    <location>
        <begin position="318"/>
        <end position="342"/>
    </location>
</feature>
<dbReference type="PANTHER" id="PTHR43549">
    <property type="entry name" value="MULTIDRUG RESISTANCE PROTEIN YPNP-RELATED"/>
    <property type="match status" value="1"/>
</dbReference>
<dbReference type="NCBIfam" id="TIGR00797">
    <property type="entry name" value="matE"/>
    <property type="match status" value="1"/>
</dbReference>
<evidence type="ECO:0000256" key="8">
    <source>
        <dbReference type="SAM" id="Phobius"/>
    </source>
</evidence>
<evidence type="ECO:0000256" key="2">
    <source>
        <dbReference type="ARBA" id="ARBA00010199"/>
    </source>
</evidence>
<comment type="similarity">
    <text evidence="2">Belongs to the multi antimicrobial extrusion (MATE) (TC 2.A.66.1) family.</text>
</comment>
<evidence type="ECO:0000256" key="1">
    <source>
        <dbReference type="ARBA" id="ARBA00004651"/>
    </source>
</evidence>
<keyword evidence="10" id="KW-1185">Reference proteome</keyword>
<dbReference type="InterPro" id="IPR002528">
    <property type="entry name" value="MATE_fam"/>
</dbReference>
<gene>
    <name evidence="9" type="ordered locus">BATR1942_08705</name>
</gene>
<keyword evidence="6 8" id="KW-1133">Transmembrane helix</keyword>
<feature type="transmembrane region" description="Helical" evidence="8">
    <location>
        <begin position="280"/>
        <end position="297"/>
    </location>
</feature>
<dbReference type="RefSeq" id="WP_003325717.1">
    <property type="nucleotide sequence ID" value="NC_014639.1"/>
</dbReference>
<dbReference type="InterPro" id="IPR052031">
    <property type="entry name" value="Membrane_Transporter-Flippase"/>
</dbReference>
<keyword evidence="3" id="KW-0813">Transport</keyword>
<feature type="transmembrane region" description="Helical" evidence="8">
    <location>
        <begin position="412"/>
        <end position="431"/>
    </location>
</feature>
<dbReference type="CDD" id="cd13138">
    <property type="entry name" value="MATE_yoeA_like"/>
    <property type="match status" value="1"/>
</dbReference>
<feature type="transmembrane region" description="Helical" evidence="8">
    <location>
        <begin position="384"/>
        <end position="406"/>
    </location>
</feature>
<dbReference type="PANTHER" id="PTHR43549:SF3">
    <property type="entry name" value="MULTIDRUG RESISTANCE PROTEIN YPNP-RELATED"/>
    <property type="match status" value="1"/>
</dbReference>
<dbReference type="Pfam" id="PF01554">
    <property type="entry name" value="MatE"/>
    <property type="match status" value="2"/>
</dbReference>
<feature type="transmembrane region" description="Helical" evidence="8">
    <location>
        <begin position="354"/>
        <end position="375"/>
    </location>
</feature>
<keyword evidence="4" id="KW-1003">Cell membrane</keyword>
<dbReference type="PIRSF" id="PIRSF006603">
    <property type="entry name" value="DinF"/>
    <property type="match status" value="1"/>
</dbReference>